<sequence length="301" mass="34832">MKYWLSVLLSCVFLQGFSQDYFDIANFTYTNTPPNDFEISNAQTTVEELAFEFNFPILINDKTVLLTGMFTNKTRLRVASTIPKLNLNVFGLNLGINKTFNDKWSGTFLVFPKLASEKITFTNDNFQIALLSLFTNKKRNDLKYKYGLYANTERFGLIIVPIVGLYYLSPNKKFEANLNLPINADLNYELNNKLWLGMKFDGLGTTYNLNKQNYSSSVGSYVSKTSNETLGYLRIKLNKSLYINAEFGYAISRNYRVYRSDDKIDLALVSFYLGDDREQLNERFQDGVIFKVELLYRLHFD</sequence>
<feature type="domain" description="DUF6268" evidence="1">
    <location>
        <begin position="18"/>
        <end position="257"/>
    </location>
</feature>
<proteinExistence type="predicted"/>
<dbReference type="Proteomes" id="UP001356308">
    <property type="component" value="Unassembled WGS sequence"/>
</dbReference>
<dbReference type="InterPro" id="IPR046235">
    <property type="entry name" value="DUF6268"/>
</dbReference>
<name>A0ABU7ITA8_9FLAO</name>
<comment type="caution">
    <text evidence="2">The sequence shown here is derived from an EMBL/GenBank/DDBJ whole genome shotgun (WGS) entry which is preliminary data.</text>
</comment>
<dbReference type="EMBL" id="JAZDDG010000003">
    <property type="protein sequence ID" value="MEE1975858.1"/>
    <property type="molecule type" value="Genomic_DNA"/>
</dbReference>
<dbReference type="Pfam" id="PF19783">
    <property type="entry name" value="DUF6268"/>
    <property type="match status" value="1"/>
</dbReference>
<gene>
    <name evidence="2" type="ORF">V1I91_07240</name>
</gene>
<protein>
    <submittedName>
        <fullName evidence="2">DUF6268 family outer membrane beta-barrel protein</fullName>
    </submittedName>
</protein>
<organism evidence="2 3">
    <name type="scientific">Maribacter cobaltidurans</name>
    <dbReference type="NCBI Taxonomy" id="1178778"/>
    <lineage>
        <taxon>Bacteria</taxon>
        <taxon>Pseudomonadati</taxon>
        <taxon>Bacteroidota</taxon>
        <taxon>Flavobacteriia</taxon>
        <taxon>Flavobacteriales</taxon>
        <taxon>Flavobacteriaceae</taxon>
        <taxon>Maribacter</taxon>
    </lineage>
</organism>
<accession>A0ABU7ITA8</accession>
<reference evidence="2 3" key="1">
    <citation type="submission" date="2024-01" db="EMBL/GenBank/DDBJ databases">
        <title>Maribacter spp. originated from different algae showed divergent polysaccharides utilization ability.</title>
        <authorList>
            <person name="Wang H."/>
            <person name="Wu Y."/>
        </authorList>
    </citation>
    <scope>NUCLEOTIDE SEQUENCE [LARGE SCALE GENOMIC DNA]</scope>
    <source>
        <strain evidence="2 3">PR1</strain>
    </source>
</reference>
<evidence type="ECO:0000313" key="2">
    <source>
        <dbReference type="EMBL" id="MEE1975858.1"/>
    </source>
</evidence>
<evidence type="ECO:0000313" key="3">
    <source>
        <dbReference type="Proteomes" id="UP001356308"/>
    </source>
</evidence>
<evidence type="ECO:0000259" key="1">
    <source>
        <dbReference type="Pfam" id="PF19783"/>
    </source>
</evidence>
<dbReference type="RefSeq" id="WP_272650678.1">
    <property type="nucleotide sequence ID" value="NZ_JAZDDG010000003.1"/>
</dbReference>
<keyword evidence="3" id="KW-1185">Reference proteome</keyword>